<comment type="caution">
    <text evidence="1">The sequence shown here is derived from an EMBL/GenBank/DDBJ whole genome shotgun (WGS) entry which is preliminary data.</text>
</comment>
<accession>A0ACB8VLK3</accession>
<dbReference type="Proteomes" id="UP000831701">
    <property type="component" value="Chromosome 20"/>
</dbReference>
<name>A0ACB8VLK3_9TELE</name>
<dbReference type="EMBL" id="CM041550">
    <property type="protein sequence ID" value="KAI3356158.1"/>
    <property type="molecule type" value="Genomic_DNA"/>
</dbReference>
<gene>
    <name evidence="1" type="ORF">L3Q82_017418</name>
</gene>
<evidence type="ECO:0000313" key="1">
    <source>
        <dbReference type="EMBL" id="KAI3356158.1"/>
    </source>
</evidence>
<reference evidence="1" key="1">
    <citation type="submission" date="2022-04" db="EMBL/GenBank/DDBJ databases">
        <title>Jade perch genome.</title>
        <authorList>
            <person name="Chao B."/>
        </authorList>
    </citation>
    <scope>NUCLEOTIDE SEQUENCE</scope>
    <source>
        <strain evidence="1">CB-2022</strain>
    </source>
</reference>
<keyword evidence="2" id="KW-1185">Reference proteome</keyword>
<organism evidence="1 2">
    <name type="scientific">Scortum barcoo</name>
    <name type="common">barcoo grunter</name>
    <dbReference type="NCBI Taxonomy" id="214431"/>
    <lineage>
        <taxon>Eukaryota</taxon>
        <taxon>Metazoa</taxon>
        <taxon>Chordata</taxon>
        <taxon>Craniata</taxon>
        <taxon>Vertebrata</taxon>
        <taxon>Euteleostomi</taxon>
        <taxon>Actinopterygii</taxon>
        <taxon>Neopterygii</taxon>
        <taxon>Teleostei</taxon>
        <taxon>Neoteleostei</taxon>
        <taxon>Acanthomorphata</taxon>
        <taxon>Eupercaria</taxon>
        <taxon>Centrarchiformes</taxon>
        <taxon>Terapontoidei</taxon>
        <taxon>Terapontidae</taxon>
        <taxon>Scortum</taxon>
    </lineage>
</organism>
<proteinExistence type="predicted"/>
<evidence type="ECO:0000313" key="2">
    <source>
        <dbReference type="Proteomes" id="UP000831701"/>
    </source>
</evidence>
<protein>
    <submittedName>
        <fullName evidence="1">Uncharacterized protein</fullName>
    </submittedName>
</protein>
<sequence length="823" mass="91857">MMKRFNINLDDSAFTKERTPVGILLINITFYSVERDFRVIALQPKSHFQPSSKTAQNSSSSSKPVSEPQSQPQPQSYAEYIVQGKSNVASPGLSKLLRAESAGAASLKQSEPDSVSSAPGGREPAQDCAGGSGGGSEGAKRSEEAQVAGTDQKEGGVGQRSDPGLNLGPKPAGSGSSIVVSPRQRGNPILKFVRSVPWEFGEVVPDYVLGQTTCALFLSLRYHNLNPNYIHDRLKQLGQTFTLRVLLVQVDVKDPHHSLKELARICIMADCTLILAWSPEEAGRYLETYKSYEKKPADLLKEQVEKNYLSKVTDCLTTVKSINKTDAITLLSTFSSVEGIICASKEDLVLCPGLGPQKARRLYDVLHKPFLKRFIISWKKETCFSSGRRTADMQAEKEDEDEASGEECVALCNFTASGSDQVSQCLPHGDRLLVHAKPSSEWWWAELHGVRGYVPATYLHQGAAEEEEEEEDISQEDPWQDEEYFGSYGTLRLHLEMLSDKSRTEAYRQVILSNSASLRNKAVMDLGCGTGIISMFCAQMAQPSVVYAVEASSMAEYTRQLVKQNGYEEVVTVLQARAEEIELPEQVDVLVSEWMGNCLLFEFMVESVLLARDRWLREGGVMWPSSAALTLVPCQADSYYTEKMAFWERPYGLDFTPLQALAQEEFFTKPKFSHLIDPDDCLTIPCDVICLDMYTLQVKDLEEIKGQFHFCVEKTGVFHGFTAWFTVHFESLETGGATVELNTGPNSEPTHWKQTLFMLDRPVSVYAGDSIRGTIILRRNPVWRRHMNVTLHWNINDSTEDTDHCQANTDSSLHSLTVFITWC</sequence>